<dbReference type="InterPro" id="IPR001031">
    <property type="entry name" value="Thioesterase"/>
</dbReference>
<dbReference type="InterPro" id="IPR001242">
    <property type="entry name" value="Condensation_dom"/>
</dbReference>
<feature type="domain" description="Carrier" evidence="5">
    <location>
        <begin position="1962"/>
        <end position="2037"/>
    </location>
</feature>
<dbReference type="InterPro" id="IPR036736">
    <property type="entry name" value="ACP-like_sf"/>
</dbReference>
<evidence type="ECO:0000256" key="3">
    <source>
        <dbReference type="ARBA" id="ARBA00022553"/>
    </source>
</evidence>
<gene>
    <name evidence="6" type="ORF">SAMN05216195_102616</name>
</gene>
<dbReference type="SUPFAM" id="SSF47336">
    <property type="entry name" value="ACP-like"/>
    <property type="match status" value="2"/>
</dbReference>
<keyword evidence="2" id="KW-0596">Phosphopantetheine</keyword>
<name>A0A1H9GN84_9PSEU</name>
<dbReference type="CDD" id="cd05930">
    <property type="entry name" value="A_NRPS"/>
    <property type="match status" value="1"/>
</dbReference>
<dbReference type="RefSeq" id="WP_211335272.1">
    <property type="nucleotide sequence ID" value="NZ_FOFT01000002.1"/>
</dbReference>
<dbReference type="GO" id="GO:0044550">
    <property type="term" value="P:secondary metabolite biosynthetic process"/>
    <property type="evidence" value="ECO:0007669"/>
    <property type="project" value="UniProtKB-ARBA"/>
</dbReference>
<dbReference type="FunFam" id="1.10.1200.10:FF:000016">
    <property type="entry name" value="Non-ribosomal peptide synthase"/>
    <property type="match status" value="1"/>
</dbReference>
<dbReference type="GO" id="GO:0005737">
    <property type="term" value="C:cytoplasm"/>
    <property type="evidence" value="ECO:0007669"/>
    <property type="project" value="TreeGrafter"/>
</dbReference>
<dbReference type="Gene3D" id="2.30.38.10">
    <property type="entry name" value="Luciferase, Domain 3"/>
    <property type="match status" value="2"/>
</dbReference>
<dbReference type="NCBIfam" id="TIGR01733">
    <property type="entry name" value="AA-adenyl-dom"/>
    <property type="match status" value="2"/>
</dbReference>
<dbReference type="InterPro" id="IPR020806">
    <property type="entry name" value="PKS_PP-bd"/>
</dbReference>
<dbReference type="InterPro" id="IPR023213">
    <property type="entry name" value="CAT-like_dom_sf"/>
</dbReference>
<dbReference type="EMBL" id="FOFT01000002">
    <property type="protein sequence ID" value="SEQ51565.1"/>
    <property type="molecule type" value="Genomic_DNA"/>
</dbReference>
<comment type="cofactor">
    <cofactor evidence="1">
        <name>pantetheine 4'-phosphate</name>
        <dbReference type="ChEBI" id="CHEBI:47942"/>
    </cofactor>
</comment>
<dbReference type="FunFam" id="3.30.300.30:FF:000010">
    <property type="entry name" value="Enterobactin synthetase component F"/>
    <property type="match status" value="1"/>
</dbReference>
<dbReference type="SUPFAM" id="SSF53474">
    <property type="entry name" value="alpha/beta-Hydrolases"/>
    <property type="match status" value="1"/>
</dbReference>
<dbReference type="InterPro" id="IPR010071">
    <property type="entry name" value="AA_adenyl_dom"/>
</dbReference>
<accession>A0A1H9GN84</accession>
<dbReference type="Gene3D" id="3.40.50.980">
    <property type="match status" value="4"/>
</dbReference>
<evidence type="ECO:0000313" key="7">
    <source>
        <dbReference type="Proteomes" id="UP000199028"/>
    </source>
</evidence>
<dbReference type="PANTHER" id="PTHR45527">
    <property type="entry name" value="NONRIBOSOMAL PEPTIDE SYNTHETASE"/>
    <property type="match status" value="1"/>
</dbReference>
<dbReference type="Gene3D" id="3.30.300.30">
    <property type="match status" value="2"/>
</dbReference>
<dbReference type="SUPFAM" id="SSF52777">
    <property type="entry name" value="CoA-dependent acyltransferases"/>
    <property type="match status" value="4"/>
</dbReference>
<evidence type="ECO:0000256" key="2">
    <source>
        <dbReference type="ARBA" id="ARBA00022450"/>
    </source>
</evidence>
<protein>
    <submittedName>
        <fullName evidence="6">Pristinamycin I synthase-3 and 4</fullName>
    </submittedName>
</protein>
<reference evidence="7" key="1">
    <citation type="submission" date="2016-10" db="EMBL/GenBank/DDBJ databases">
        <authorList>
            <person name="Varghese N."/>
            <person name="Submissions S."/>
        </authorList>
    </citation>
    <scope>NUCLEOTIDE SEQUENCE [LARGE SCALE GENOMIC DNA]</scope>
    <source>
        <strain evidence="7">CGMCC 4.578</strain>
    </source>
</reference>
<dbReference type="GO" id="GO:0008610">
    <property type="term" value="P:lipid biosynthetic process"/>
    <property type="evidence" value="ECO:0007669"/>
    <property type="project" value="UniProtKB-ARBA"/>
</dbReference>
<dbReference type="GO" id="GO:0043041">
    <property type="term" value="P:amino acid activation for nonribosomal peptide biosynthetic process"/>
    <property type="evidence" value="ECO:0007669"/>
    <property type="project" value="TreeGrafter"/>
</dbReference>
<dbReference type="InterPro" id="IPR029058">
    <property type="entry name" value="AB_hydrolase_fold"/>
</dbReference>
<dbReference type="Pfam" id="PF00550">
    <property type="entry name" value="PP-binding"/>
    <property type="match status" value="2"/>
</dbReference>
<dbReference type="CDD" id="cd12117">
    <property type="entry name" value="A_NRPS_Srf_like"/>
    <property type="match status" value="1"/>
</dbReference>
<dbReference type="PROSITE" id="PS00012">
    <property type="entry name" value="PHOSPHOPANTETHEINE"/>
    <property type="match status" value="2"/>
</dbReference>
<keyword evidence="3" id="KW-0597">Phosphoprotein</keyword>
<dbReference type="InterPro" id="IPR025110">
    <property type="entry name" value="AMP-bd_C"/>
</dbReference>
<dbReference type="PROSITE" id="PS50075">
    <property type="entry name" value="CARRIER"/>
    <property type="match status" value="2"/>
</dbReference>
<dbReference type="Proteomes" id="UP000199028">
    <property type="component" value="Unassembled WGS sequence"/>
</dbReference>
<dbReference type="GO" id="GO:0031177">
    <property type="term" value="F:phosphopantetheine binding"/>
    <property type="evidence" value="ECO:0007669"/>
    <property type="project" value="InterPro"/>
</dbReference>
<dbReference type="InterPro" id="IPR020845">
    <property type="entry name" value="AMP-binding_CS"/>
</dbReference>
<evidence type="ECO:0000256" key="4">
    <source>
        <dbReference type="SAM" id="MobiDB-lite"/>
    </source>
</evidence>
<dbReference type="FunFam" id="2.30.38.10:FF:000001">
    <property type="entry name" value="Non-ribosomal peptide synthetase PvdI"/>
    <property type="match status" value="1"/>
</dbReference>
<dbReference type="InterPro" id="IPR045851">
    <property type="entry name" value="AMP-bd_C_sf"/>
</dbReference>
<dbReference type="SMART" id="SM00823">
    <property type="entry name" value="PKS_PP"/>
    <property type="match status" value="2"/>
</dbReference>
<dbReference type="Pfam" id="PF00668">
    <property type="entry name" value="Condensation"/>
    <property type="match status" value="2"/>
</dbReference>
<dbReference type="Pfam" id="PF00501">
    <property type="entry name" value="AMP-binding"/>
    <property type="match status" value="2"/>
</dbReference>
<dbReference type="Gene3D" id="1.10.1200.10">
    <property type="entry name" value="ACP-like"/>
    <property type="match status" value="1"/>
</dbReference>
<proteinExistence type="predicted"/>
<dbReference type="Pfam" id="PF13193">
    <property type="entry name" value="AMP-binding_C"/>
    <property type="match status" value="2"/>
</dbReference>
<feature type="domain" description="Carrier" evidence="5">
    <location>
        <begin position="938"/>
        <end position="1013"/>
    </location>
</feature>
<dbReference type="InterPro" id="IPR009081">
    <property type="entry name" value="PP-bd_ACP"/>
</dbReference>
<dbReference type="GO" id="GO:0003824">
    <property type="term" value="F:catalytic activity"/>
    <property type="evidence" value="ECO:0007669"/>
    <property type="project" value="InterPro"/>
</dbReference>
<dbReference type="Pfam" id="PF00975">
    <property type="entry name" value="Thioesterase"/>
    <property type="match status" value="1"/>
</dbReference>
<dbReference type="GO" id="GO:0072330">
    <property type="term" value="P:monocarboxylic acid biosynthetic process"/>
    <property type="evidence" value="ECO:0007669"/>
    <property type="project" value="UniProtKB-ARBA"/>
</dbReference>
<dbReference type="PROSITE" id="PS00455">
    <property type="entry name" value="AMP_BINDING"/>
    <property type="match status" value="2"/>
</dbReference>
<dbReference type="InterPro" id="IPR006162">
    <property type="entry name" value="Ppantetheine_attach_site"/>
</dbReference>
<evidence type="ECO:0000256" key="1">
    <source>
        <dbReference type="ARBA" id="ARBA00001957"/>
    </source>
</evidence>
<keyword evidence="7" id="KW-1185">Reference proteome</keyword>
<dbReference type="SUPFAM" id="SSF56801">
    <property type="entry name" value="Acetyl-CoA synthetase-like"/>
    <property type="match status" value="2"/>
</dbReference>
<evidence type="ECO:0000259" key="5">
    <source>
        <dbReference type="PROSITE" id="PS50075"/>
    </source>
</evidence>
<dbReference type="PANTHER" id="PTHR45527:SF1">
    <property type="entry name" value="FATTY ACID SYNTHASE"/>
    <property type="match status" value="1"/>
</dbReference>
<dbReference type="Gene3D" id="3.30.559.10">
    <property type="entry name" value="Chloramphenicol acetyltransferase-like domain"/>
    <property type="match status" value="2"/>
</dbReference>
<evidence type="ECO:0000313" key="6">
    <source>
        <dbReference type="EMBL" id="SEQ51565.1"/>
    </source>
</evidence>
<organism evidence="6 7">
    <name type="scientific">Lentzea flaviverrucosa</name>
    <dbReference type="NCBI Taxonomy" id="200379"/>
    <lineage>
        <taxon>Bacteria</taxon>
        <taxon>Bacillati</taxon>
        <taxon>Actinomycetota</taxon>
        <taxon>Actinomycetes</taxon>
        <taxon>Pseudonocardiales</taxon>
        <taxon>Pseudonocardiaceae</taxon>
        <taxon>Lentzea</taxon>
    </lineage>
</organism>
<dbReference type="CDD" id="cd19540">
    <property type="entry name" value="LCL_NRPS-like"/>
    <property type="match status" value="2"/>
</dbReference>
<feature type="region of interest" description="Disordered" evidence="4">
    <location>
        <begin position="1006"/>
        <end position="1028"/>
    </location>
</feature>
<sequence length="2297" mass="244585">MIPLSFAQQRLWFLDRHEGTGAAYNIPLALRLHGVLDREALELALTDVVARHEALRTTFPSRDGEPYQEVLDDAKVVLAVLEPGDPAFVLGRAAREAFDLAADPPFRAHLLEEGPRDHVLLLVMHHIVSDGWSLGPLLRDLTAAYTARLEGEAPDWEPLPVQYADYTLWQQDVLGSADDPGSVLSAQLAHWRAKLAGLPEEIPLPVDRPRDGDTGTAGSAVTALLDARTARGLAVLAEESGATLFMVAQAAFAALLARSGSGEDVPIGTVVTGRGEEALEDLVGFFVNTLVLRVDVSGDPSFRGLLARVREESLDAYGNQDLPFDRLVEELNPVRAPGRHPLFQVMVLVDTDSEGALELPGLTAAVEPFGAGSAKFDLTLSLREGRDGVACSLEYLTGLFDDATAEMLLERLVRLLDQAAADPDRPLWDLEVLSAQERAAVLATTETPVPAATVHELFARQAARTPQAVALVSDDTEITYARLNAESDSLAGFLLSQGIRRGDVVGVHIGRGVEMATALLAVLKAGAAYLMLDVDFPPARLASMVASPPVRLVLTDRPFDVDVPVVALDYVRPMPFTAPETGPDDLACVMFTSGSTGAAKAAGAPHRALTGTLAGQRYAGFGPGEVWLQCASVSWDAFATQLFGPLLAGGTSVLYPGQRPEPAVIARLVVRHGVTVLDASASLFNHLWDTSPEIFTGLRWALTGGEAASAGHVRAVLAAVPGIGVVNGYGPVESMGFTTSFTVPQGWDGTVVPIGSPLAGKSAVVLDHRLSPVPTGAVGELYVGGEGLAHGYLGRPGLTAERFVASPFAAGARLYRTGDLVRRRADGTLTYLGRADDQVKIRGFRVEPAEVEAVLTAHPDVTAAAVVAREDGPGGKRLVAYVVGDADPRRLREHLLERLPEHMVPAAFVTLDAFPLTPNGKLDRRALPAPSYTVGGSQPRTPRQEILCGLFAKVLGLEAVGLDDGFFDLGGHSLLAARLLASIRTVFGVELGIRVLFRDPTPRGLDGHLDSTAPVRTAPRPEHRPERVPLSSAQLGVRLAMEVADHAYTAPHAMRLHGDLDLEALRTALLDVVERHEALRTVFPEDASGWHQVVLPADELVFEVEDCAEAELEATSAALVARPFDLAADIPLRVHVLRVGARDHMLLLALHHIATDGWSTGVLLRDLAEAYRARVAGVAPDWKPLPIQYPDHSLRQELSAESLEFWAETLNGVPDELRLPVDRPRPVVSDNIGDEVRAQVDAGTHQKLVALARANNATVFMALHAAVATLLTKLGAGTDVVLGTVVAGRGPEDLDDLVGLFVNTLALRVDLSGDPDFTTILARVREADLAAYTHQDVPFDRVVERVNPERSSARHPLFQVSLALQDGVDGVEDDALGLPGLDVRTVRTTTGGAKLDLSLGFGQSEAGLQVCLEYAVDLWDRASAEKLLARLVGLVETLVTDPSAPLSRIEVLTAAEREAVLRRWNDTAVAHDVERPVQAQIADVAARTPDAPAVVAHDGMLTYRELDERANRLAHHLIALGARRGTVVGVCTDRDTSSVVALLAVLRTGAAYLPVDPTYPPERLVYMLADAGAPVVVTQRALAHLVASSDAAKVVLDGEVPECPATAPVVAGDPRDAAYVIYTSGSTGRPKGVVVEHRALANQTAWLVPALGLVPSDRSSHLSAQGFDAAVAEIWPTLVSGAALHLPSQQVLEDTEALAEWIAESAITVSSLATPRLEAMLDEPALAASSVRVMHTGGDVLRRRPPAGMPFELYNTYGPTECTVNSTCGLVSPGADADLPPIGTPIDNYLALVLDEHLRPVLPGVVGELYVAGAGLARGYLGNPGLTATRFVASPTGGRMYRTGDLVRWLPDGRLAFHGRADQQVQIRGLRIETGEVEAALCALPEVVQAAVVVREDRLVAYLVAPDGIDPAAVRRRLAEFLPRYMVPEAFVVLPALPLTPNEKLDRRALPAPEVVTAEFRPPATALEATLCALFAEVLGRESVGPDDGFFALGGHSLLAAKLVSRIRAELGVRPELRLLFDAPTPAGLAERLGSSAAGDPLGVLIGLRTKGDLAPLFCVHPGAGISWEYYGLLPHVDPRRPVYALQARGLTDPSAMPASLAEMAADYLDLVRTVQPEGPYHLLGWSFGAVVVHEMATLLAPSDIGLLALLDGYPETEEHPPVSPDDPDLLTPLLLSLGYELDQPVRTRAEFDAAIRDQAGPLAGFAGAALPEVFASNVNLHNRHKPSLLAAGAHVFEATEGKSPSDPTPASWLPHFTGHVEVHRVHSTHGGLTAPEPLASIGAVLSTHLSSEEPRS</sequence>
<dbReference type="InterPro" id="IPR000873">
    <property type="entry name" value="AMP-dep_synth/lig_dom"/>
</dbReference>
<dbReference type="FunFam" id="3.40.50.980:FF:000001">
    <property type="entry name" value="Non-ribosomal peptide synthetase"/>
    <property type="match status" value="1"/>
</dbReference>
<dbReference type="Gene3D" id="3.30.559.30">
    <property type="entry name" value="Nonribosomal peptide synthetase, condensation domain"/>
    <property type="match status" value="2"/>
</dbReference>
<dbReference type="Gene3D" id="3.40.50.1820">
    <property type="entry name" value="alpha/beta hydrolase"/>
    <property type="match status" value="1"/>
</dbReference>
<dbReference type="FunFam" id="3.40.50.12780:FF:000012">
    <property type="entry name" value="Non-ribosomal peptide synthetase"/>
    <property type="match status" value="1"/>
</dbReference>